<evidence type="ECO:0000256" key="4">
    <source>
        <dbReference type="ARBA" id="ARBA00022618"/>
    </source>
</evidence>
<dbReference type="EMBL" id="CANHGI010000001">
    <property type="protein sequence ID" value="CAI5437955.1"/>
    <property type="molecule type" value="Genomic_DNA"/>
</dbReference>
<dbReference type="GO" id="GO:0000796">
    <property type="term" value="C:condensin complex"/>
    <property type="evidence" value="ECO:0007669"/>
    <property type="project" value="InterPro"/>
</dbReference>
<gene>
    <name evidence="10" type="ORF">CAMP_LOCUS592</name>
</gene>
<dbReference type="PANTHER" id="PTHR14418">
    <property type="entry name" value="CONDENSIN COMPLEX SUBUNIT 3-RELATED"/>
    <property type="match status" value="1"/>
</dbReference>
<name>A0A9P1I4L8_9PELO</name>
<feature type="domain" description="Nuclear condensin complex subunit 3 C-terminal" evidence="9">
    <location>
        <begin position="716"/>
        <end position="1000"/>
    </location>
</feature>
<feature type="compositionally biased region" description="Polar residues" evidence="8">
    <location>
        <begin position="1094"/>
        <end position="1116"/>
    </location>
</feature>
<dbReference type="GO" id="GO:0007076">
    <property type="term" value="P:mitotic chromosome condensation"/>
    <property type="evidence" value="ECO:0007669"/>
    <property type="project" value="InterPro"/>
</dbReference>
<evidence type="ECO:0000256" key="7">
    <source>
        <dbReference type="ARBA" id="ARBA00023306"/>
    </source>
</evidence>
<feature type="region of interest" description="Disordered" evidence="8">
    <location>
        <begin position="1089"/>
        <end position="1163"/>
    </location>
</feature>
<keyword evidence="6" id="KW-0226">DNA condensation</keyword>
<evidence type="ECO:0000259" key="9">
    <source>
        <dbReference type="Pfam" id="PF12719"/>
    </source>
</evidence>
<dbReference type="SUPFAM" id="SSF48371">
    <property type="entry name" value="ARM repeat"/>
    <property type="match status" value="2"/>
</dbReference>
<feature type="compositionally biased region" description="Basic and acidic residues" evidence="8">
    <location>
        <begin position="1119"/>
        <end position="1128"/>
    </location>
</feature>
<comment type="caution">
    <text evidence="10">The sequence shown here is derived from an EMBL/GenBank/DDBJ whole genome shotgun (WGS) entry which is preliminary data.</text>
</comment>
<protein>
    <recommendedName>
        <fullName evidence="9">Nuclear condensin complex subunit 3 C-terminal domain-containing protein</fullName>
    </recommendedName>
</protein>
<dbReference type="InterPro" id="IPR025977">
    <property type="entry name" value="Cnd3_C"/>
</dbReference>
<dbReference type="InterPro" id="IPR027165">
    <property type="entry name" value="CND3"/>
</dbReference>
<dbReference type="InterPro" id="IPR016024">
    <property type="entry name" value="ARM-type_fold"/>
</dbReference>
<keyword evidence="4" id="KW-0132">Cell division</keyword>
<dbReference type="AlphaFoldDB" id="A0A9P1I4L8"/>
<dbReference type="Proteomes" id="UP001152747">
    <property type="component" value="Unassembled WGS sequence"/>
</dbReference>
<dbReference type="Gene3D" id="1.25.10.10">
    <property type="entry name" value="Leucine-rich Repeat Variant"/>
    <property type="match status" value="1"/>
</dbReference>
<comment type="similarity">
    <text evidence="2">Belongs to the CND3 (condensin subunit 3) family.</text>
</comment>
<keyword evidence="5" id="KW-0498">Mitosis</keyword>
<evidence type="ECO:0000313" key="10">
    <source>
        <dbReference type="EMBL" id="CAI5437955.1"/>
    </source>
</evidence>
<evidence type="ECO:0000256" key="8">
    <source>
        <dbReference type="SAM" id="MobiDB-lite"/>
    </source>
</evidence>
<comment type="subcellular location">
    <subcellularLocation>
        <location evidence="1">Chromosome</location>
    </subcellularLocation>
</comment>
<organism evidence="10 11">
    <name type="scientific">Caenorhabditis angaria</name>
    <dbReference type="NCBI Taxonomy" id="860376"/>
    <lineage>
        <taxon>Eukaryota</taxon>
        <taxon>Metazoa</taxon>
        <taxon>Ecdysozoa</taxon>
        <taxon>Nematoda</taxon>
        <taxon>Chromadorea</taxon>
        <taxon>Rhabditida</taxon>
        <taxon>Rhabditina</taxon>
        <taxon>Rhabditomorpha</taxon>
        <taxon>Rhabditoidea</taxon>
        <taxon>Rhabditidae</taxon>
        <taxon>Peloderinae</taxon>
        <taxon>Caenorhabditis</taxon>
    </lineage>
</organism>
<keyword evidence="3" id="KW-0158">Chromosome</keyword>
<dbReference type="GO" id="GO:0000793">
    <property type="term" value="C:condensed chromosome"/>
    <property type="evidence" value="ECO:0007669"/>
    <property type="project" value="TreeGrafter"/>
</dbReference>
<dbReference type="InterPro" id="IPR011989">
    <property type="entry name" value="ARM-like"/>
</dbReference>
<evidence type="ECO:0000256" key="6">
    <source>
        <dbReference type="ARBA" id="ARBA00023067"/>
    </source>
</evidence>
<reference evidence="10" key="1">
    <citation type="submission" date="2022-11" db="EMBL/GenBank/DDBJ databases">
        <authorList>
            <person name="Kikuchi T."/>
        </authorList>
    </citation>
    <scope>NUCLEOTIDE SEQUENCE</scope>
    <source>
        <strain evidence="10">PS1010</strain>
    </source>
</reference>
<dbReference type="GO" id="GO:0051301">
    <property type="term" value="P:cell division"/>
    <property type="evidence" value="ECO:0007669"/>
    <property type="project" value="UniProtKB-KW"/>
</dbReference>
<feature type="compositionally biased region" description="Acidic residues" evidence="8">
    <location>
        <begin position="41"/>
        <end position="50"/>
    </location>
</feature>
<feature type="region of interest" description="Disordered" evidence="8">
    <location>
        <begin position="1"/>
        <end position="50"/>
    </location>
</feature>
<keyword evidence="7" id="KW-0131">Cell cycle</keyword>
<accession>A0A9P1I4L8</accession>
<dbReference type="OrthoDB" id="5874409at2759"/>
<sequence length="1163" mass="132046">MPPKKRVRGPRLSPVKEDETVELPPKPAPKTRGKTKKSVEELEEQDAELDNLDNGQQQLEQGSSSQTVTQSVRNLKKKNAEKALRDNITGSIRQAFQARSNILDIIKHSTNQLLTAYKKALKGGKGENSINTDIFFNELDCRLTMIIEAVTVIESRARVMKVVAQAACNLINESNDTAILDFLVDKCFHTWSKSVEIDHRVNIASFIGYVFESGLIRKKKEDGENARNPRQDEEMEEDDRFAVFEMEYTRKLYTFLLNFSMDKPAVRVSAIRAVSVLQSCEIPTDFEEAMARMPREILLRSFRDQSWECRLAAIDVFQPTGDFSADIIQLALYDKCPKVRCVALKKYGELLFRCSDDALKVELLYTCLNDHDISIRDAVKKNVIEVWINRLAKAYAKNFKKPPASDDIIETDATGEPMVQETQQVKVMGYAYAALLIVYFLDFISVDSRHQVRFIMMHVLDIVRQLYNVHREPIDLFATSVVEDIVECGDIQLITRSTISDMYEAISTLRTQSVEIFFWRVFIEYCVERAKDSNDAMFAVERFAPKMVKMCSTVRGVLESFKKMELEGKDNDGSEIVDWDLARIQQSNILQNILVTFRHFDKEQSGKVAWKSLLEDILYNINNTKSVVDIIIQDLAQYFYAENAVGLLSDVASSISDMLHRVTTGDQTMRDETVFIGSAQPKFVSQEDREVLSAITDYELLIFNAILKTGVFKRIETILTSKYQSLAVPKLTSRVMDERIVAMECVGLIGMIHLDTVKNELELCREIAENDQFIQVKSCYYTMIVDLCVSHGTEVIDEIVGRSGGKGTRRKSSPKDFNNNGIVASMCDVILTENPDIKNSEVVLKCCEGLGKILLHENIEPDNKTWQKALITLLSRLNYKLDGVFSAKCRSIITTMLKFFASLYINNQKCLVNCFKEFFTEWDHNPNLIENAGAHEYIYQRLCRCATLFGILTRHSILMPDKQAETPCHERLLEDALKELSINENSSAANYYCEVMPLIELDCFRRDSLARFYDDVNELIEVYIEDDPKNRLSEIRKFRKRLMKVLGISDRTNNAANIAAAQENVPSSSAAVQSAEIEVKLEPLDEVEVPAASATKSRSNSRNTTIKASASKSVNVVQEIRELMDSPPRELTTTKKKTTRTASSSEPRPKRAAARRLQGAPSD</sequence>
<evidence type="ECO:0000256" key="2">
    <source>
        <dbReference type="ARBA" id="ARBA00006533"/>
    </source>
</evidence>
<proteinExistence type="inferred from homology"/>
<evidence type="ECO:0000256" key="3">
    <source>
        <dbReference type="ARBA" id="ARBA00022454"/>
    </source>
</evidence>
<evidence type="ECO:0000313" key="11">
    <source>
        <dbReference type="Proteomes" id="UP001152747"/>
    </source>
</evidence>
<evidence type="ECO:0000256" key="1">
    <source>
        <dbReference type="ARBA" id="ARBA00004286"/>
    </source>
</evidence>
<dbReference type="GO" id="GO:0005737">
    <property type="term" value="C:cytoplasm"/>
    <property type="evidence" value="ECO:0007669"/>
    <property type="project" value="TreeGrafter"/>
</dbReference>
<dbReference type="Pfam" id="PF12719">
    <property type="entry name" value="Cnd3"/>
    <property type="match status" value="1"/>
</dbReference>
<evidence type="ECO:0000256" key="5">
    <source>
        <dbReference type="ARBA" id="ARBA00022776"/>
    </source>
</evidence>
<dbReference type="PANTHER" id="PTHR14418:SF5">
    <property type="entry name" value="CONDENSIN COMPLEX SUBUNIT 3"/>
    <property type="match status" value="1"/>
</dbReference>
<keyword evidence="11" id="KW-1185">Reference proteome</keyword>